<keyword evidence="1" id="KW-1133">Transmembrane helix</keyword>
<protein>
    <submittedName>
        <fullName evidence="2">Uncharacterized protein</fullName>
    </submittedName>
</protein>
<sequence length="126" mass="13874">MAHYVPPKQGKFSQLIDVVVLVALTVGALFVPLWLNLAGSSKSVATPVEAPTWEALGQNTVQAAQYEALGYTPETAHDLILSRFDYSFTAGALIVMIVVIVAYYWLMLKFSESEYREVISEKFGGK</sequence>
<reference evidence="2 3" key="1">
    <citation type="submission" date="2020-02" db="EMBL/GenBank/DDBJ databases">
        <authorList>
            <person name="Chen W.-M."/>
        </authorList>
    </citation>
    <scope>NUCLEOTIDE SEQUENCE [LARGE SCALE GENOMIC DNA]</scope>
    <source>
        <strain evidence="2 3">KMS-5</strain>
    </source>
</reference>
<dbReference type="EMBL" id="JAAIVJ010000002">
    <property type="protein sequence ID" value="NEY89808.1"/>
    <property type="molecule type" value="Genomic_DNA"/>
</dbReference>
<feature type="transmembrane region" description="Helical" evidence="1">
    <location>
        <begin position="86"/>
        <end position="106"/>
    </location>
</feature>
<feature type="transmembrane region" description="Helical" evidence="1">
    <location>
        <begin position="12"/>
        <end position="35"/>
    </location>
</feature>
<dbReference type="Proteomes" id="UP000477782">
    <property type="component" value="Unassembled WGS sequence"/>
</dbReference>
<keyword evidence="3" id="KW-1185">Reference proteome</keyword>
<evidence type="ECO:0000256" key="1">
    <source>
        <dbReference type="SAM" id="Phobius"/>
    </source>
</evidence>
<keyword evidence="1" id="KW-0472">Membrane</keyword>
<evidence type="ECO:0000313" key="3">
    <source>
        <dbReference type="Proteomes" id="UP000477782"/>
    </source>
</evidence>
<organism evidence="2 3">
    <name type="scientific">Tabrizicola oligotrophica</name>
    <dbReference type="NCBI Taxonomy" id="2710650"/>
    <lineage>
        <taxon>Bacteria</taxon>
        <taxon>Pseudomonadati</taxon>
        <taxon>Pseudomonadota</taxon>
        <taxon>Alphaproteobacteria</taxon>
        <taxon>Rhodobacterales</taxon>
        <taxon>Paracoccaceae</taxon>
        <taxon>Tabrizicola</taxon>
    </lineage>
</organism>
<accession>A0A6M0QQS2</accession>
<gene>
    <name evidence="2" type="ORF">G4Z14_05805</name>
</gene>
<comment type="caution">
    <text evidence="2">The sequence shown here is derived from an EMBL/GenBank/DDBJ whole genome shotgun (WGS) entry which is preliminary data.</text>
</comment>
<keyword evidence="1" id="KW-0812">Transmembrane</keyword>
<proteinExistence type="predicted"/>
<evidence type="ECO:0000313" key="2">
    <source>
        <dbReference type="EMBL" id="NEY89808.1"/>
    </source>
</evidence>
<name>A0A6M0QQS2_9RHOB</name>
<dbReference type="AlphaFoldDB" id="A0A6M0QQS2"/>
<dbReference type="RefSeq" id="WP_164623844.1">
    <property type="nucleotide sequence ID" value="NZ_JAAIVJ010000002.1"/>
</dbReference>